<sequence length="52" mass="5314">MIAMACLLGCPVVAAIVVGTSHVVAHLWCGVGGVVVSFGVTETHGDFMCLVR</sequence>
<feature type="signal peptide" evidence="1">
    <location>
        <begin position="1"/>
        <end position="15"/>
    </location>
</feature>
<dbReference type="EMBL" id="JBFXLS010000070">
    <property type="protein sequence ID" value="KAL2820470.1"/>
    <property type="molecule type" value="Genomic_DNA"/>
</dbReference>
<evidence type="ECO:0000256" key="1">
    <source>
        <dbReference type="SAM" id="SignalP"/>
    </source>
</evidence>
<name>A0ABR4HYF6_9EURO</name>
<keyword evidence="3" id="KW-1185">Reference proteome</keyword>
<feature type="chain" id="PRO_5046342932" evidence="1">
    <location>
        <begin position="16"/>
        <end position="52"/>
    </location>
</feature>
<accession>A0ABR4HYF6</accession>
<comment type="caution">
    <text evidence="2">The sequence shown here is derived from an EMBL/GenBank/DDBJ whole genome shotgun (WGS) entry which is preliminary data.</text>
</comment>
<dbReference type="Proteomes" id="UP001610335">
    <property type="component" value="Unassembled WGS sequence"/>
</dbReference>
<keyword evidence="1" id="KW-0732">Signal</keyword>
<proteinExistence type="predicted"/>
<protein>
    <submittedName>
        <fullName evidence="2">Uncharacterized protein</fullName>
    </submittedName>
</protein>
<gene>
    <name evidence="2" type="ORF">BDW59DRAFT_150757</name>
</gene>
<organism evidence="2 3">
    <name type="scientific">Aspergillus cavernicola</name>
    <dbReference type="NCBI Taxonomy" id="176166"/>
    <lineage>
        <taxon>Eukaryota</taxon>
        <taxon>Fungi</taxon>
        <taxon>Dikarya</taxon>
        <taxon>Ascomycota</taxon>
        <taxon>Pezizomycotina</taxon>
        <taxon>Eurotiomycetes</taxon>
        <taxon>Eurotiomycetidae</taxon>
        <taxon>Eurotiales</taxon>
        <taxon>Aspergillaceae</taxon>
        <taxon>Aspergillus</taxon>
        <taxon>Aspergillus subgen. Nidulantes</taxon>
    </lineage>
</organism>
<reference evidence="2 3" key="1">
    <citation type="submission" date="2024-07" db="EMBL/GenBank/DDBJ databases">
        <title>Section-level genome sequencing and comparative genomics of Aspergillus sections Usti and Cavernicolus.</title>
        <authorList>
            <consortium name="Lawrence Berkeley National Laboratory"/>
            <person name="Nybo J.L."/>
            <person name="Vesth T.C."/>
            <person name="Theobald S."/>
            <person name="Frisvad J.C."/>
            <person name="Larsen T.O."/>
            <person name="Kjaerboelling I."/>
            <person name="Rothschild-Mancinelli K."/>
            <person name="Lyhne E.K."/>
            <person name="Kogle M.E."/>
            <person name="Barry K."/>
            <person name="Clum A."/>
            <person name="Na H."/>
            <person name="Ledsgaard L."/>
            <person name="Lin J."/>
            <person name="Lipzen A."/>
            <person name="Kuo A."/>
            <person name="Riley R."/>
            <person name="Mondo S."/>
            <person name="LaButti K."/>
            <person name="Haridas S."/>
            <person name="Pangalinan J."/>
            <person name="Salamov A.A."/>
            <person name="Simmons B.A."/>
            <person name="Magnuson J.K."/>
            <person name="Chen J."/>
            <person name="Drula E."/>
            <person name="Henrissat B."/>
            <person name="Wiebenga A."/>
            <person name="Lubbers R.J."/>
            <person name="Gomes A.C."/>
            <person name="Makela M.R."/>
            <person name="Stajich J."/>
            <person name="Grigoriev I.V."/>
            <person name="Mortensen U.H."/>
            <person name="De vries R.P."/>
            <person name="Baker S.E."/>
            <person name="Andersen M.R."/>
        </authorList>
    </citation>
    <scope>NUCLEOTIDE SEQUENCE [LARGE SCALE GENOMIC DNA]</scope>
    <source>
        <strain evidence="2 3">CBS 600.67</strain>
    </source>
</reference>
<evidence type="ECO:0000313" key="2">
    <source>
        <dbReference type="EMBL" id="KAL2820470.1"/>
    </source>
</evidence>
<evidence type="ECO:0000313" key="3">
    <source>
        <dbReference type="Proteomes" id="UP001610335"/>
    </source>
</evidence>